<name>A0ABZ1B0A7_9ACTN</name>
<dbReference type="Pfam" id="PF07755">
    <property type="entry name" value="DUF1611"/>
    <property type="match status" value="1"/>
</dbReference>
<evidence type="ECO:0000313" key="4">
    <source>
        <dbReference type="EMBL" id="WRL64154.1"/>
    </source>
</evidence>
<dbReference type="SUPFAM" id="SSF52540">
    <property type="entry name" value="P-loop containing nucleoside triphosphate hydrolases"/>
    <property type="match status" value="1"/>
</dbReference>
<dbReference type="InterPro" id="IPR011669">
    <property type="entry name" value="DgcN-like"/>
</dbReference>
<dbReference type="InterPro" id="IPR035086">
    <property type="entry name" value="DgcN-like_C"/>
</dbReference>
<dbReference type="Gene3D" id="3.40.50.300">
    <property type="entry name" value="P-loop containing nucleotide triphosphate hydrolases"/>
    <property type="match status" value="1"/>
</dbReference>
<dbReference type="EMBL" id="CP141261">
    <property type="protein sequence ID" value="WRL64154.1"/>
    <property type="molecule type" value="Genomic_DNA"/>
</dbReference>
<feature type="compositionally biased region" description="Low complexity" evidence="1">
    <location>
        <begin position="324"/>
        <end position="342"/>
    </location>
</feature>
<evidence type="ECO:0000256" key="1">
    <source>
        <dbReference type="SAM" id="MobiDB-lite"/>
    </source>
</evidence>
<gene>
    <name evidence="4" type="ORF">U6N30_32085</name>
</gene>
<dbReference type="PANTHER" id="PTHR40690">
    <property type="entry name" value="GLL3100 PROTEIN"/>
    <property type="match status" value="1"/>
</dbReference>
<feature type="region of interest" description="Disordered" evidence="1">
    <location>
        <begin position="256"/>
        <end position="359"/>
    </location>
</feature>
<dbReference type="InterPro" id="IPR027417">
    <property type="entry name" value="P-loop_NTPase"/>
</dbReference>
<dbReference type="Gene3D" id="3.40.50.720">
    <property type="entry name" value="NAD(P)-binding Rossmann-like Domain"/>
    <property type="match status" value="1"/>
</dbReference>
<dbReference type="Pfam" id="PF17396">
    <property type="entry name" value="DUF1611_N"/>
    <property type="match status" value="1"/>
</dbReference>
<evidence type="ECO:0000313" key="5">
    <source>
        <dbReference type="Proteomes" id="UP001324287"/>
    </source>
</evidence>
<reference evidence="4 5" key="1">
    <citation type="submission" date="2023-12" db="EMBL/GenBank/DDBJ databases">
        <title>Blastococcus brunescens sp. nov., an actonobacterium isolated from sandstone collected in sahara desert.</title>
        <authorList>
            <person name="Gtari M."/>
            <person name="Ghodhbane F."/>
        </authorList>
    </citation>
    <scope>NUCLEOTIDE SEQUENCE [LARGE SCALE GENOMIC DNA]</scope>
    <source>
        <strain evidence="4 5">BMG 8361</strain>
    </source>
</reference>
<feature type="domain" description="D-glutamate N-acetyltransferase-like C-terminal" evidence="2">
    <location>
        <begin position="146"/>
        <end position="217"/>
    </location>
</feature>
<sequence length="359" mass="36868">MTGERLAVLTGGQLTESFAKTAHGVLRYGTREVVCVIDAAHAGQRAVDVVPFCASPAPVVADVGAARDLGATTVLLGVAPFGGQLTAAWRDTLLTAIGLGMHVEAGLHTDLRADPELAAAARAAGVEIRDLRAVPADLGVPLAAPVAARVVHTVGSDCAIGKMSVVLELDRAARDRGLGSVFVATGQTGVAISGWGMAVDHVISDFVAGAADRLVREGRPAATCSGWRARARSTTRPTPGSPSACCTGRRPMRSCCATARGAPPSSTTPARRCRRWRRSCAATSRRPAGSAPRGSRPSPSTPPGWTTTPRGARSTTPRRRPGWSPTTSSASAPAGCWTPSSPRSRDDPAPGRPTAGSAQ</sequence>
<proteinExistence type="predicted"/>
<feature type="compositionally biased region" description="Low complexity" evidence="1">
    <location>
        <begin position="279"/>
        <end position="313"/>
    </location>
</feature>
<dbReference type="Proteomes" id="UP001324287">
    <property type="component" value="Chromosome"/>
</dbReference>
<feature type="domain" description="D-glutamate N-acetyltransferase-like N-terminal" evidence="3">
    <location>
        <begin position="41"/>
        <end position="132"/>
    </location>
</feature>
<evidence type="ECO:0000259" key="2">
    <source>
        <dbReference type="Pfam" id="PF07755"/>
    </source>
</evidence>
<organism evidence="4 5">
    <name type="scientific">Blastococcus brunescens</name>
    <dbReference type="NCBI Taxonomy" id="1564165"/>
    <lineage>
        <taxon>Bacteria</taxon>
        <taxon>Bacillati</taxon>
        <taxon>Actinomycetota</taxon>
        <taxon>Actinomycetes</taxon>
        <taxon>Geodermatophilales</taxon>
        <taxon>Geodermatophilaceae</taxon>
        <taxon>Blastococcus</taxon>
    </lineage>
</organism>
<dbReference type="PANTHER" id="PTHR40690:SF1">
    <property type="entry name" value="DUF1611 DOMAIN-CONTAINING PROTEIN"/>
    <property type="match status" value="1"/>
</dbReference>
<dbReference type="InterPro" id="IPR035402">
    <property type="entry name" value="DgcN-like_N"/>
</dbReference>
<evidence type="ECO:0000259" key="3">
    <source>
        <dbReference type="Pfam" id="PF17396"/>
    </source>
</evidence>
<protein>
    <submittedName>
        <fullName evidence="4">DUF1611 domain-containing protein</fullName>
    </submittedName>
</protein>
<keyword evidence="5" id="KW-1185">Reference proteome</keyword>
<accession>A0ABZ1B0A7</accession>